<reference evidence="3" key="2">
    <citation type="submission" date="2017-02" db="EMBL/GenBank/DDBJ databases">
        <title>Sunflower complete genome.</title>
        <authorList>
            <person name="Langlade N."/>
            <person name="Munos S."/>
        </authorList>
    </citation>
    <scope>NUCLEOTIDE SEQUENCE [LARGE SCALE GENOMIC DNA]</scope>
    <source>
        <tissue evidence="3">Leaves</tissue>
    </source>
</reference>
<evidence type="ECO:0000313" key="4">
    <source>
        <dbReference type="Proteomes" id="UP000215914"/>
    </source>
</evidence>
<dbReference type="InParanoid" id="A0A251SFC7"/>
<reference evidence="2 4" key="1">
    <citation type="journal article" date="2017" name="Nature">
        <title>The sunflower genome provides insights into oil metabolism, flowering and Asterid evolution.</title>
        <authorList>
            <person name="Badouin H."/>
            <person name="Gouzy J."/>
            <person name="Grassa C.J."/>
            <person name="Murat F."/>
            <person name="Staton S.E."/>
            <person name="Cottret L."/>
            <person name="Lelandais-Briere C."/>
            <person name="Owens G.L."/>
            <person name="Carrere S."/>
            <person name="Mayjonade B."/>
            <person name="Legrand L."/>
            <person name="Gill N."/>
            <person name="Kane N.C."/>
            <person name="Bowers J.E."/>
            <person name="Hubner S."/>
            <person name="Bellec A."/>
            <person name="Berard A."/>
            <person name="Berges H."/>
            <person name="Blanchet N."/>
            <person name="Boniface M.C."/>
            <person name="Brunel D."/>
            <person name="Catrice O."/>
            <person name="Chaidir N."/>
            <person name="Claudel C."/>
            <person name="Donnadieu C."/>
            <person name="Faraut T."/>
            <person name="Fievet G."/>
            <person name="Helmstetter N."/>
            <person name="King M."/>
            <person name="Knapp S.J."/>
            <person name="Lai Z."/>
            <person name="Le Paslier M.C."/>
            <person name="Lippi Y."/>
            <person name="Lorenzon L."/>
            <person name="Mandel J.R."/>
            <person name="Marage G."/>
            <person name="Marchand G."/>
            <person name="Marquand E."/>
            <person name="Bret-Mestries E."/>
            <person name="Morien E."/>
            <person name="Nambeesan S."/>
            <person name="Nguyen T."/>
            <person name="Pegot-Espagnet P."/>
            <person name="Pouilly N."/>
            <person name="Raftis F."/>
            <person name="Sallet E."/>
            <person name="Schiex T."/>
            <person name="Thomas J."/>
            <person name="Vandecasteele C."/>
            <person name="Vares D."/>
            <person name="Vear F."/>
            <person name="Vautrin S."/>
            <person name="Crespi M."/>
            <person name="Mangin B."/>
            <person name="Burke J.M."/>
            <person name="Salse J."/>
            <person name="Munos S."/>
            <person name="Vincourt P."/>
            <person name="Rieseberg L.H."/>
            <person name="Langlade N.B."/>
        </authorList>
    </citation>
    <scope>NUCLEOTIDE SEQUENCE [LARGE SCALE GENOMIC DNA]</scope>
    <source>
        <strain evidence="4">cv. SF193</strain>
        <tissue evidence="2">Leaves</tissue>
    </source>
</reference>
<keyword evidence="4" id="KW-1185">Reference proteome</keyword>
<gene>
    <name evidence="3" type="ORF">HannXRQ_Chr14g0436071</name>
    <name evidence="2" type="ORF">HanXRQr2_Chr14g0635471</name>
</gene>
<evidence type="ECO:0000313" key="3">
    <source>
        <dbReference type="EMBL" id="OTF97569.1"/>
    </source>
</evidence>
<dbReference type="Gramene" id="mRNA:HanXRQr2_Chr14g0635471">
    <property type="protein sequence ID" value="CDS:HanXRQr2_Chr14g0635471.1"/>
    <property type="gene ID" value="HanXRQr2_Chr14g0635471"/>
</dbReference>
<feature type="region of interest" description="Disordered" evidence="1">
    <location>
        <begin position="37"/>
        <end position="60"/>
    </location>
</feature>
<accession>A0A251SFC7</accession>
<dbReference type="Proteomes" id="UP000215914">
    <property type="component" value="Chromosome 14"/>
</dbReference>
<proteinExistence type="predicted"/>
<dbReference type="EMBL" id="MNCJ02000329">
    <property type="protein sequence ID" value="KAF5768357.1"/>
    <property type="molecule type" value="Genomic_DNA"/>
</dbReference>
<reference evidence="2" key="3">
    <citation type="submission" date="2020-06" db="EMBL/GenBank/DDBJ databases">
        <title>Helianthus annuus Genome sequencing and assembly Release 2.</title>
        <authorList>
            <person name="Gouzy J."/>
            <person name="Langlade N."/>
            <person name="Munos S."/>
        </authorList>
    </citation>
    <scope>NUCLEOTIDE SEQUENCE</scope>
    <source>
        <tissue evidence="2">Leaves</tissue>
    </source>
</reference>
<name>A0A251SFC7_HELAN</name>
<sequence>MLMQAFSMYSDKKKGSAFKFIYCWDVARHFSKSARVPLAGKSSSKRTKTRSSTNCSDARTEFEKNLSDNEVKRNAHLVEINKKDGTKSHTLVGEYTEGLANQNEQICMFNSIQEQRNAQKEKVLELFERKVSSIAFKNKEMPKKKRFSSCLNER</sequence>
<dbReference type="EMBL" id="CM007903">
    <property type="protein sequence ID" value="OTF97569.1"/>
    <property type="molecule type" value="Genomic_DNA"/>
</dbReference>
<evidence type="ECO:0000256" key="1">
    <source>
        <dbReference type="SAM" id="MobiDB-lite"/>
    </source>
</evidence>
<protein>
    <recommendedName>
        <fullName evidence="5">No apical meristem-associated C-terminal domain-containing protein</fullName>
    </recommendedName>
</protein>
<evidence type="ECO:0008006" key="5">
    <source>
        <dbReference type="Google" id="ProtNLM"/>
    </source>
</evidence>
<organism evidence="3 4">
    <name type="scientific">Helianthus annuus</name>
    <name type="common">Common sunflower</name>
    <dbReference type="NCBI Taxonomy" id="4232"/>
    <lineage>
        <taxon>Eukaryota</taxon>
        <taxon>Viridiplantae</taxon>
        <taxon>Streptophyta</taxon>
        <taxon>Embryophyta</taxon>
        <taxon>Tracheophyta</taxon>
        <taxon>Spermatophyta</taxon>
        <taxon>Magnoliopsida</taxon>
        <taxon>eudicotyledons</taxon>
        <taxon>Gunneridae</taxon>
        <taxon>Pentapetalae</taxon>
        <taxon>asterids</taxon>
        <taxon>campanulids</taxon>
        <taxon>Asterales</taxon>
        <taxon>Asteraceae</taxon>
        <taxon>Asteroideae</taxon>
        <taxon>Heliantheae alliance</taxon>
        <taxon>Heliantheae</taxon>
        <taxon>Helianthus</taxon>
    </lineage>
</organism>
<dbReference type="AlphaFoldDB" id="A0A251SFC7"/>
<evidence type="ECO:0000313" key="2">
    <source>
        <dbReference type="EMBL" id="KAF5768357.1"/>
    </source>
</evidence>